<protein>
    <submittedName>
        <fullName evidence="1">Uncharacterized protein</fullName>
    </submittedName>
</protein>
<name>A0ABR3MHF1_9TELE</name>
<sequence length="103" mass="11078">MDENKVGLSYKCAPFTIYINSHCAMLASKSFPYSLFVACEHKHAQPGAPLPFLQLAVTSKVFSIQRVSAFVDTGEQVSVDYESVSISVDSGGKDLGAKCPEVS</sequence>
<evidence type="ECO:0000313" key="1">
    <source>
        <dbReference type="EMBL" id="KAL1264485.1"/>
    </source>
</evidence>
<accession>A0ABR3MHF1</accession>
<comment type="caution">
    <text evidence="1">The sequence shown here is derived from an EMBL/GenBank/DDBJ whole genome shotgun (WGS) entry which is preliminary data.</text>
</comment>
<dbReference type="EMBL" id="JAYMGO010000012">
    <property type="protein sequence ID" value="KAL1264485.1"/>
    <property type="molecule type" value="Genomic_DNA"/>
</dbReference>
<dbReference type="Proteomes" id="UP001558613">
    <property type="component" value="Unassembled WGS sequence"/>
</dbReference>
<proteinExistence type="predicted"/>
<gene>
    <name evidence="1" type="ORF">QQF64_004840</name>
</gene>
<keyword evidence="2" id="KW-1185">Reference proteome</keyword>
<organism evidence="1 2">
    <name type="scientific">Cirrhinus molitorella</name>
    <name type="common">mud carp</name>
    <dbReference type="NCBI Taxonomy" id="172907"/>
    <lineage>
        <taxon>Eukaryota</taxon>
        <taxon>Metazoa</taxon>
        <taxon>Chordata</taxon>
        <taxon>Craniata</taxon>
        <taxon>Vertebrata</taxon>
        <taxon>Euteleostomi</taxon>
        <taxon>Actinopterygii</taxon>
        <taxon>Neopterygii</taxon>
        <taxon>Teleostei</taxon>
        <taxon>Ostariophysi</taxon>
        <taxon>Cypriniformes</taxon>
        <taxon>Cyprinidae</taxon>
        <taxon>Labeoninae</taxon>
        <taxon>Labeonini</taxon>
        <taxon>Cirrhinus</taxon>
    </lineage>
</organism>
<reference evidence="1 2" key="1">
    <citation type="submission" date="2023-09" db="EMBL/GenBank/DDBJ databases">
        <authorList>
            <person name="Wang M."/>
        </authorList>
    </citation>
    <scope>NUCLEOTIDE SEQUENCE [LARGE SCALE GENOMIC DNA]</scope>
    <source>
        <strain evidence="1">GT-2023</strain>
        <tissue evidence="1">Liver</tissue>
    </source>
</reference>
<evidence type="ECO:0000313" key="2">
    <source>
        <dbReference type="Proteomes" id="UP001558613"/>
    </source>
</evidence>